<dbReference type="EMBL" id="WQLB01000001">
    <property type="protein sequence ID" value="MVN85404.1"/>
    <property type="molecule type" value="Genomic_DNA"/>
</dbReference>
<dbReference type="RefSeq" id="WP_157457405.1">
    <property type="nucleotide sequence ID" value="NZ_WQLB01000001.1"/>
</dbReference>
<comment type="caution">
    <text evidence="1">The sequence shown here is derived from an EMBL/GenBank/DDBJ whole genome shotgun (WGS) entry which is preliminary data.</text>
</comment>
<proteinExistence type="predicted"/>
<evidence type="ECO:0000313" key="2">
    <source>
        <dbReference type="Proteomes" id="UP000483286"/>
    </source>
</evidence>
<organism evidence="1 2">
    <name type="scientific">Deinococcus arboris</name>
    <dbReference type="NCBI Taxonomy" id="2682977"/>
    <lineage>
        <taxon>Bacteria</taxon>
        <taxon>Thermotogati</taxon>
        <taxon>Deinococcota</taxon>
        <taxon>Deinococci</taxon>
        <taxon>Deinococcales</taxon>
        <taxon>Deinococcaceae</taxon>
        <taxon>Deinococcus</taxon>
    </lineage>
</organism>
<gene>
    <name evidence="1" type="ORF">GO986_01315</name>
</gene>
<keyword evidence="2" id="KW-1185">Reference proteome</keyword>
<dbReference type="Proteomes" id="UP000483286">
    <property type="component" value="Unassembled WGS sequence"/>
</dbReference>
<accession>A0A7C9MPB1</accession>
<dbReference type="AlphaFoldDB" id="A0A7C9MPB1"/>
<reference evidence="1 2" key="1">
    <citation type="submission" date="2019-12" db="EMBL/GenBank/DDBJ databases">
        <title>Deinococcus sp. HMF7620 Genome sequencing and assembly.</title>
        <authorList>
            <person name="Kang H."/>
            <person name="Kim H."/>
            <person name="Joh K."/>
        </authorList>
    </citation>
    <scope>NUCLEOTIDE SEQUENCE [LARGE SCALE GENOMIC DNA]</scope>
    <source>
        <strain evidence="1 2">HMF7620</strain>
    </source>
</reference>
<evidence type="ECO:0000313" key="1">
    <source>
        <dbReference type="EMBL" id="MVN85404.1"/>
    </source>
</evidence>
<protein>
    <submittedName>
        <fullName evidence="1">Uncharacterized protein</fullName>
    </submittedName>
</protein>
<name>A0A7C9MPB1_9DEIO</name>
<sequence length="152" mass="17135">MDRSSMTQEQIKQRQSFLTVLEADGWQLKNVEAFDNDFWLDAEITARKRIPESIMELNYSFENSYVSLAVAKFDEGRAEYVIYFDTLQNSGDILGVIVEHSSALTVKGAVHLAARLASEYPGDVFFFTGTESIAVTQDTALTVFEKFNNELA</sequence>